<dbReference type="InterPro" id="IPR031616">
    <property type="entry name" value="BsrE-like"/>
</dbReference>
<dbReference type="NCBIfam" id="NF041589">
    <property type="entry name" value="PepG1"/>
    <property type="match status" value="1"/>
</dbReference>
<evidence type="ECO:0000313" key="3">
    <source>
        <dbReference type="Proteomes" id="UP000223902"/>
    </source>
</evidence>
<keyword evidence="1" id="KW-0812">Transmembrane</keyword>
<evidence type="ECO:0008006" key="4">
    <source>
        <dbReference type="Google" id="ProtNLM"/>
    </source>
</evidence>
<dbReference type="Pfam" id="PF16935">
    <property type="entry name" value="Hol_Tox"/>
    <property type="match status" value="1"/>
</dbReference>
<evidence type="ECO:0000256" key="1">
    <source>
        <dbReference type="SAM" id="Phobius"/>
    </source>
</evidence>
<dbReference type="EMBL" id="KY653125">
    <property type="protein sequence ID" value="ARM68325.1"/>
    <property type="molecule type" value="Genomic_DNA"/>
</dbReference>
<protein>
    <recommendedName>
        <fullName evidence="4">Holin-like toxin</fullName>
    </recommendedName>
</protein>
<sequence>MVALLKSLERRRLMITISTMLQFGLFLIALIGLVIKLIELSNKNNHR</sequence>
<proteinExistence type="predicted"/>
<keyword evidence="1" id="KW-0472">Membrane</keyword>
<keyword evidence="1" id="KW-1133">Transmembrane helix</keyword>
<accession>A0A1W6JQ51</accession>
<organism evidence="2 3">
    <name type="scientific">Staphylococcus phage IME1346_01</name>
    <dbReference type="NCBI Taxonomy" id="1965492"/>
    <lineage>
        <taxon>Viruses</taxon>
        <taxon>Duplodnaviria</taxon>
        <taxon>Heunggongvirae</taxon>
        <taxon>Uroviricota</taxon>
        <taxon>Caudoviricetes</taxon>
        <taxon>Bronfenbrennervirinae</taxon>
        <taxon>Peeveelvirus</taxon>
        <taxon>Peeveelvirus pv13</taxon>
    </lineage>
</organism>
<reference evidence="2 3" key="1">
    <citation type="submission" date="2017-02" db="EMBL/GenBank/DDBJ databases">
        <title>Analysis of active prophages from bacterial high-throughput sequencing data.</title>
        <authorList>
            <person name="Sun Q."/>
            <person name="Zhang X."/>
            <person name="Xing S."/>
            <person name="Tong Y.-G."/>
        </authorList>
    </citation>
    <scope>NUCLEOTIDE SEQUENCE [LARGE SCALE GENOMIC DNA]</scope>
</reference>
<feature type="transmembrane region" description="Helical" evidence="1">
    <location>
        <begin position="12"/>
        <end position="38"/>
    </location>
</feature>
<dbReference type="Proteomes" id="UP000223902">
    <property type="component" value="Segment"/>
</dbReference>
<evidence type="ECO:0000313" key="2">
    <source>
        <dbReference type="EMBL" id="ARM68325.1"/>
    </source>
</evidence>
<name>A0A1W6JQ51_9CAUD</name>